<organism evidence="2 3">
    <name type="scientific">Rhodofomes roseus</name>
    <dbReference type="NCBI Taxonomy" id="34475"/>
    <lineage>
        <taxon>Eukaryota</taxon>
        <taxon>Fungi</taxon>
        <taxon>Dikarya</taxon>
        <taxon>Basidiomycota</taxon>
        <taxon>Agaricomycotina</taxon>
        <taxon>Agaricomycetes</taxon>
        <taxon>Polyporales</taxon>
        <taxon>Rhodofomes</taxon>
    </lineage>
</organism>
<dbReference type="Proteomes" id="UP000814176">
    <property type="component" value="Unassembled WGS sequence"/>
</dbReference>
<gene>
    <name evidence="2" type="ORF">C8Q71DRAFT_761595</name>
</gene>
<dbReference type="EMBL" id="JADCUA010000011">
    <property type="protein sequence ID" value="KAH9836283.1"/>
    <property type="molecule type" value="Genomic_DNA"/>
</dbReference>
<protein>
    <submittedName>
        <fullName evidence="2">Uncharacterized protein</fullName>
    </submittedName>
</protein>
<comment type="caution">
    <text evidence="2">The sequence shown here is derived from an EMBL/GenBank/DDBJ whole genome shotgun (WGS) entry which is preliminary data.</text>
</comment>
<feature type="compositionally biased region" description="Basic and acidic residues" evidence="1">
    <location>
        <begin position="1"/>
        <end position="10"/>
    </location>
</feature>
<keyword evidence="3" id="KW-1185">Reference proteome</keyword>
<proteinExistence type="predicted"/>
<reference evidence="2 3" key="1">
    <citation type="journal article" date="2021" name="Environ. Microbiol.">
        <title>Gene family expansions and transcriptome signatures uncover fungal adaptations to wood decay.</title>
        <authorList>
            <person name="Hage H."/>
            <person name="Miyauchi S."/>
            <person name="Viragh M."/>
            <person name="Drula E."/>
            <person name="Min B."/>
            <person name="Chaduli D."/>
            <person name="Navarro D."/>
            <person name="Favel A."/>
            <person name="Norest M."/>
            <person name="Lesage-Meessen L."/>
            <person name="Balint B."/>
            <person name="Merenyi Z."/>
            <person name="de Eugenio L."/>
            <person name="Morin E."/>
            <person name="Martinez A.T."/>
            <person name="Baldrian P."/>
            <person name="Stursova M."/>
            <person name="Martinez M.J."/>
            <person name="Novotny C."/>
            <person name="Magnuson J.K."/>
            <person name="Spatafora J.W."/>
            <person name="Maurice S."/>
            <person name="Pangilinan J."/>
            <person name="Andreopoulos W."/>
            <person name="LaButti K."/>
            <person name="Hundley H."/>
            <person name="Na H."/>
            <person name="Kuo A."/>
            <person name="Barry K."/>
            <person name="Lipzen A."/>
            <person name="Henrissat B."/>
            <person name="Riley R."/>
            <person name="Ahrendt S."/>
            <person name="Nagy L.G."/>
            <person name="Grigoriev I.V."/>
            <person name="Martin F."/>
            <person name="Rosso M.N."/>
        </authorList>
    </citation>
    <scope>NUCLEOTIDE SEQUENCE [LARGE SCALE GENOMIC DNA]</scope>
    <source>
        <strain evidence="2 3">CIRM-BRFM 1785</strain>
    </source>
</reference>
<name>A0ABQ8KF68_9APHY</name>
<feature type="region of interest" description="Disordered" evidence="1">
    <location>
        <begin position="189"/>
        <end position="218"/>
    </location>
</feature>
<feature type="compositionally biased region" description="Polar residues" evidence="1">
    <location>
        <begin position="16"/>
        <end position="25"/>
    </location>
</feature>
<feature type="region of interest" description="Disordered" evidence="1">
    <location>
        <begin position="1"/>
        <end position="40"/>
    </location>
</feature>
<sequence length="243" mass="27079">MVDAQDDTKDVPVSLCPQSATSGRSIPSGHHLESGRDTRNAASVHLRRAQPLTLQRIGSARLQTEQVLLSSSVMPTIIRAHWIDTGSCWVRGMSDRCRVNRCLSGHAHCIRAVWKTRCTSLARHGHHDLRIIAKLLAMYNLPPVSIGGRIPVMWRYMRRTDRVLINSADVYDIYLLCHTEPRRKFPLTMPSRSNDEWTHHLPTSSSSARSPSNGNTANCNMPVRLPPLVLGGRAVTLSHCPTS</sequence>
<evidence type="ECO:0000313" key="2">
    <source>
        <dbReference type="EMBL" id="KAH9836283.1"/>
    </source>
</evidence>
<accession>A0ABQ8KF68</accession>
<dbReference type="GeneID" id="72004611"/>
<feature type="compositionally biased region" description="Basic and acidic residues" evidence="1">
    <location>
        <begin position="30"/>
        <end position="39"/>
    </location>
</feature>
<evidence type="ECO:0000313" key="3">
    <source>
        <dbReference type="Proteomes" id="UP000814176"/>
    </source>
</evidence>
<evidence type="ECO:0000256" key="1">
    <source>
        <dbReference type="SAM" id="MobiDB-lite"/>
    </source>
</evidence>
<dbReference type="RefSeq" id="XP_047778568.1">
    <property type="nucleotide sequence ID" value="XM_047923879.1"/>
</dbReference>